<proteinExistence type="predicted"/>
<gene>
    <name evidence="1" type="ORF">GIL414_LOCUS66097</name>
</gene>
<reference evidence="1" key="1">
    <citation type="submission" date="2021-02" db="EMBL/GenBank/DDBJ databases">
        <authorList>
            <person name="Nowell W R."/>
        </authorList>
    </citation>
    <scope>NUCLEOTIDE SEQUENCE</scope>
</reference>
<dbReference type="Proteomes" id="UP000681720">
    <property type="component" value="Unassembled WGS sequence"/>
</dbReference>
<dbReference type="AlphaFoldDB" id="A0A8S3GQ18"/>
<evidence type="ECO:0000313" key="2">
    <source>
        <dbReference type="Proteomes" id="UP000681720"/>
    </source>
</evidence>
<organism evidence="1 2">
    <name type="scientific">Rotaria magnacalcarata</name>
    <dbReference type="NCBI Taxonomy" id="392030"/>
    <lineage>
        <taxon>Eukaryota</taxon>
        <taxon>Metazoa</taxon>
        <taxon>Spiralia</taxon>
        <taxon>Gnathifera</taxon>
        <taxon>Rotifera</taxon>
        <taxon>Eurotatoria</taxon>
        <taxon>Bdelloidea</taxon>
        <taxon>Philodinida</taxon>
        <taxon>Philodinidae</taxon>
        <taxon>Rotaria</taxon>
    </lineage>
</organism>
<comment type="caution">
    <text evidence="1">The sequence shown here is derived from an EMBL/GenBank/DDBJ whole genome shotgun (WGS) entry which is preliminary data.</text>
</comment>
<evidence type="ECO:0000313" key="1">
    <source>
        <dbReference type="EMBL" id="CAF5164451.1"/>
    </source>
</evidence>
<dbReference type="EMBL" id="CAJOBJ010306131">
    <property type="protein sequence ID" value="CAF5164451.1"/>
    <property type="molecule type" value="Genomic_DNA"/>
</dbReference>
<accession>A0A8S3GQ18</accession>
<sequence>IQQIQQKQKQMAEDKIKVTTRDGDILEVDLYVAKQWQPVKLIYEERHLVLIFLPQILDDLHSGAQHTILQCQSFQISTNENVHS</sequence>
<feature type="non-terminal residue" evidence="1">
    <location>
        <position position="1"/>
    </location>
</feature>
<protein>
    <submittedName>
        <fullName evidence="1">Uncharacterized protein</fullName>
    </submittedName>
</protein>
<name>A0A8S3GQ18_9BILA</name>